<evidence type="ECO:0000313" key="6">
    <source>
        <dbReference type="Proteomes" id="UP000613011"/>
    </source>
</evidence>
<dbReference type="Pfam" id="PF00150">
    <property type="entry name" value="Cellulase"/>
    <property type="match status" value="1"/>
</dbReference>
<dbReference type="Proteomes" id="UP000613011">
    <property type="component" value="Unassembled WGS sequence"/>
</dbReference>
<dbReference type="PROSITE" id="PS51257">
    <property type="entry name" value="PROKAR_LIPOPROTEIN"/>
    <property type="match status" value="1"/>
</dbReference>
<comment type="caution">
    <text evidence="5">The sequence shown here is derived from an EMBL/GenBank/DDBJ whole genome shotgun (WGS) entry which is preliminary data.</text>
</comment>
<dbReference type="Gene3D" id="3.20.20.80">
    <property type="entry name" value="Glycosidases"/>
    <property type="match status" value="1"/>
</dbReference>
<reference evidence="5" key="1">
    <citation type="submission" date="2021-01" db="EMBL/GenBank/DDBJ databases">
        <title>Ramlibacter sp. strain AW1 16S ribosomal RNA gene Genome sequencing and assembly.</title>
        <authorList>
            <person name="Kang M."/>
        </authorList>
    </citation>
    <scope>NUCLEOTIDE SEQUENCE</scope>
    <source>
        <strain evidence="5">AW1</strain>
    </source>
</reference>
<evidence type="ECO:0000256" key="2">
    <source>
        <dbReference type="ARBA" id="ARBA00023295"/>
    </source>
</evidence>
<dbReference type="PANTHER" id="PTHR34142">
    <property type="entry name" value="ENDO-BETA-1,4-GLUCANASE A"/>
    <property type="match status" value="1"/>
</dbReference>
<proteinExistence type="predicted"/>
<dbReference type="SUPFAM" id="SSF51445">
    <property type="entry name" value="(Trans)glycosidases"/>
    <property type="match status" value="1"/>
</dbReference>
<feature type="compositionally biased region" description="Pro residues" evidence="3">
    <location>
        <begin position="37"/>
        <end position="74"/>
    </location>
</feature>
<name>A0A936ZSG6_9BURK</name>
<evidence type="ECO:0000259" key="4">
    <source>
        <dbReference type="Pfam" id="PF00150"/>
    </source>
</evidence>
<organism evidence="5 6">
    <name type="scientific">Ramlibacter aurantiacus</name>
    <dbReference type="NCBI Taxonomy" id="2801330"/>
    <lineage>
        <taxon>Bacteria</taxon>
        <taxon>Pseudomonadati</taxon>
        <taxon>Pseudomonadota</taxon>
        <taxon>Betaproteobacteria</taxon>
        <taxon>Burkholderiales</taxon>
        <taxon>Comamonadaceae</taxon>
        <taxon>Ramlibacter</taxon>
    </lineage>
</organism>
<keyword evidence="2" id="KW-0326">Glycosidase</keyword>
<dbReference type="GO" id="GO:0009251">
    <property type="term" value="P:glucan catabolic process"/>
    <property type="evidence" value="ECO:0007669"/>
    <property type="project" value="TreeGrafter"/>
</dbReference>
<keyword evidence="1" id="KW-0378">Hydrolase</keyword>
<dbReference type="GO" id="GO:0004553">
    <property type="term" value="F:hydrolase activity, hydrolyzing O-glycosyl compounds"/>
    <property type="evidence" value="ECO:0007669"/>
    <property type="project" value="InterPro"/>
</dbReference>
<protein>
    <submittedName>
        <fullName evidence="5">Cellulase family glycosylhydrolase</fullName>
    </submittedName>
</protein>
<sequence>MRRRQFNQGAVSAAVLSLLGCGGGGGGGEAPAVVGVAPPPPGAPPPPVTDAAPAPPAPAPAPTPAEPPPPPVPPGVAMGTNFSGMEWALGGLRSSPRTRHNIDFTVPRVALVREMAMNRFGRNRLPIQWEMLQPMLVDTVADARARSLIGEPGAFDERYARFIDRVFDAHAAVGARCILDLHNYCRYKDFRFQPDGSVIGLRAAEPPALYAWTDDPAQVFTRIFATAPGATLRPAAFADVWSRAARRWKDHPGFGGYGLMNEPHDMPRVGEVTDSSDTESVGQDLMIWPTFAQAVIGAIRAIDPAGPIYLSGNSWGGAMNIGPEHNPAWPLAGVENLIYEVHAYVDAFNNGNGFDWDLELAKGFTAGEGPVPMSMDTGLRRMRIATDWASRHGTRLALCETGMPVDDPRFHEAFRRMAEHTWRHGIEIQTWIGGSHWAARHAGINHVPAWHQHRTQEPLVGGMLKAIAGIGQAVLFDDGPGGSASGPVTITVHARGHLASPLPLRVRSDSGGRFSKTALLIPAGANGRDSYEFTPEPGQVAILSYEGAAQLPPPRRVYGLVDPVAHAAESLADAAMAILARYDASLWNLADAWTDGVQGRPADDGDPVRAVADSGFGSRVGSPMEMVNTLNQDGPDMGPWRPPVWRIVAGRAGADGADPGCSGLWCRKLVPSSTYPRPVNVQPYGLADPHFVVAVLSAPPGTRDGVVFEASSARGAWHASLALAGGRAQAQWRGPGGAGVTLAGPQPPGQATVWSLRQAPGAQVLRVDSAPVGSASARLEVAPFEFLRIGWGLLQLEPRPGFGGRVHGLATGRGSPSDAELAVLERHLLASAGLPRG</sequence>
<dbReference type="RefSeq" id="WP_201684800.1">
    <property type="nucleotide sequence ID" value="NZ_JAEQNA010000005.1"/>
</dbReference>
<feature type="domain" description="Glycoside hydrolase family 5" evidence="4">
    <location>
        <begin position="124"/>
        <end position="413"/>
    </location>
</feature>
<dbReference type="InterPro" id="IPR017853">
    <property type="entry name" value="GH"/>
</dbReference>
<evidence type="ECO:0000256" key="1">
    <source>
        <dbReference type="ARBA" id="ARBA00022801"/>
    </source>
</evidence>
<dbReference type="AlphaFoldDB" id="A0A936ZSG6"/>
<evidence type="ECO:0000256" key="3">
    <source>
        <dbReference type="SAM" id="MobiDB-lite"/>
    </source>
</evidence>
<gene>
    <name evidence="5" type="ORF">JI739_15405</name>
</gene>
<dbReference type="EMBL" id="JAEQNA010000005">
    <property type="protein sequence ID" value="MBL0421736.1"/>
    <property type="molecule type" value="Genomic_DNA"/>
</dbReference>
<keyword evidence="6" id="KW-1185">Reference proteome</keyword>
<feature type="compositionally biased region" description="Gly residues" evidence="3">
    <location>
        <begin position="20"/>
        <end position="29"/>
    </location>
</feature>
<evidence type="ECO:0000313" key="5">
    <source>
        <dbReference type="EMBL" id="MBL0421736.1"/>
    </source>
</evidence>
<accession>A0A936ZSG6</accession>
<dbReference type="InterPro" id="IPR001547">
    <property type="entry name" value="Glyco_hydro_5"/>
</dbReference>
<feature type="region of interest" description="Disordered" evidence="3">
    <location>
        <begin position="19"/>
        <end position="78"/>
    </location>
</feature>
<dbReference type="PANTHER" id="PTHR34142:SF1">
    <property type="entry name" value="GLYCOSIDE HYDROLASE FAMILY 5 DOMAIN-CONTAINING PROTEIN"/>
    <property type="match status" value="1"/>
</dbReference>